<name>A0ABM1TFY6_LIMPO</name>
<dbReference type="PROSITE" id="PS51465">
    <property type="entry name" value="KAZAL_2"/>
    <property type="match status" value="2"/>
</dbReference>
<feature type="domain" description="Kazal-like" evidence="1">
    <location>
        <begin position="554"/>
        <end position="609"/>
    </location>
</feature>
<dbReference type="InterPro" id="IPR039016">
    <property type="entry name" value="RECK"/>
</dbReference>
<dbReference type="RefSeq" id="XP_022254792.1">
    <property type="nucleotide sequence ID" value="XM_022399084.1"/>
</dbReference>
<evidence type="ECO:0000259" key="1">
    <source>
        <dbReference type="PROSITE" id="PS51465"/>
    </source>
</evidence>
<dbReference type="SMART" id="SM00280">
    <property type="entry name" value="KAZAL"/>
    <property type="match status" value="3"/>
</dbReference>
<dbReference type="GeneID" id="106470474"/>
<dbReference type="PANTHER" id="PTHR13487">
    <property type="entry name" value="SERINE PROTEASE INHIBITOR"/>
    <property type="match status" value="1"/>
</dbReference>
<dbReference type="PANTHER" id="PTHR13487:SF3">
    <property type="entry name" value="REVERSION-INDUCING CYSTEINE-RICH PROTEIN WITH KAZAL MOTIFS"/>
    <property type="match status" value="1"/>
</dbReference>
<dbReference type="InterPro" id="IPR056979">
    <property type="entry name" value="FZ_RECK"/>
</dbReference>
<proteinExistence type="predicted"/>
<dbReference type="SUPFAM" id="SSF100895">
    <property type="entry name" value="Kazal-type serine protease inhibitors"/>
    <property type="match status" value="3"/>
</dbReference>
<accession>A0ABM1TFY6</accession>
<dbReference type="Proteomes" id="UP000694941">
    <property type="component" value="Unplaced"/>
</dbReference>
<dbReference type="InterPro" id="IPR002350">
    <property type="entry name" value="Kazal_dom"/>
</dbReference>
<keyword evidence="2" id="KW-1185">Reference proteome</keyword>
<evidence type="ECO:0000313" key="3">
    <source>
        <dbReference type="RefSeq" id="XP_022254792.1"/>
    </source>
</evidence>
<dbReference type="Pfam" id="PF23332">
    <property type="entry name" value="CC4_RECK"/>
    <property type="match status" value="2"/>
</dbReference>
<sequence>MNVTLEVGEFCCQQSRRSECRKACWEVFRSTMTPSREVRESVFHQCAQHGLRVLRCVRNYTYTTPATNPTRNLHCCEKSPKRQCRSKCHHVLRTYTTDQEIIDGLTQGGCGPPLPQDVLWQCFLANADSSNPALRTVARMDHSGLDSAKLLCCYRAVTLVCQRLCLKTFSNEWTTTWSEFHKQCQYKPAEASLLHCLADAEEPCELGCEGLGYCTNFNYRPTQLFRSCTIGADRAARSDVGLWREGVIRLPLIDIPVLDIRSCFPETWKAIACVLQIKPCHQRSHVNTICKTDCIDILNKCVDYSRLPAGQTPTTLCEVLSPPGDEPPCISLKPYLEESDHIRTATEVTHPCTAGVCNGADVCIVNRDCSYGRPCFPHKCLPGCKLGEMSHLIVPLGSYVRVPEVSHDYHCLKEQQICKCSSSGKLEGCVSLPCVTQKNCWLRGDKIPHSSRFYIGCNKCICFSGETVCSQRSCPDNTQLQQSSVTGLPCDCPNHYVPVCGINGKTYPSACSARCGGLQDKQFDFGACSSVNPCEPDPCPHYQKCVRKSRVCLSYRHQKCKQYECVSSHTDCDGMSIAPVCDSENNEHLNLCWLLKKKKTLAYHGRCLERCSIRGLVCGHSGQTYQSECAAWADHSTVDYTGPCVAVGTFRRNKTRGFGCSGVQCSKLSSPHCTGVVPPGGCCPVCGGVVALFFSGYQADTILSAVQEISPVVVQSIAERLRSYVKVTECDLFAFLSLESEVVVIVTPVTTSPTTLQVEACVREAEKVKTLVEMSSPAVLTDLSLSLFLAASLEGPLPEKATAGSLAFSHVNVPELTVVTLFCGLILQQHLLPMFIVT</sequence>
<gene>
    <name evidence="3" type="primary">LOC106470474</name>
</gene>
<dbReference type="Pfam" id="PF07648">
    <property type="entry name" value="Kazal_2"/>
    <property type="match status" value="3"/>
</dbReference>
<dbReference type="CDD" id="cd00104">
    <property type="entry name" value="KAZAL_FS"/>
    <property type="match status" value="1"/>
</dbReference>
<feature type="domain" description="Kazal-like" evidence="1">
    <location>
        <begin position="484"/>
        <end position="530"/>
    </location>
</feature>
<dbReference type="PROSITE" id="PS00282">
    <property type="entry name" value="KAZAL_1"/>
    <property type="match status" value="1"/>
</dbReference>
<reference evidence="3" key="1">
    <citation type="submission" date="2025-08" db="UniProtKB">
        <authorList>
            <consortium name="RefSeq"/>
        </authorList>
    </citation>
    <scope>IDENTIFICATION</scope>
    <source>
        <tissue evidence="3">Muscle</tissue>
    </source>
</reference>
<protein>
    <submittedName>
        <fullName evidence="3">Reversion-inducing cysteine-rich protein with Kazal motifs-like isoform X1</fullName>
    </submittedName>
</protein>
<dbReference type="InterPro" id="IPR056976">
    <property type="entry name" value="EGF1_RECK"/>
</dbReference>
<dbReference type="InterPro" id="IPR036058">
    <property type="entry name" value="Kazal_dom_sf"/>
</dbReference>
<dbReference type="Pfam" id="PF25027">
    <property type="entry name" value="EGF1_RECK"/>
    <property type="match status" value="1"/>
</dbReference>
<organism evidence="2 3">
    <name type="scientific">Limulus polyphemus</name>
    <name type="common">Atlantic horseshoe crab</name>
    <dbReference type="NCBI Taxonomy" id="6850"/>
    <lineage>
        <taxon>Eukaryota</taxon>
        <taxon>Metazoa</taxon>
        <taxon>Ecdysozoa</taxon>
        <taxon>Arthropoda</taxon>
        <taxon>Chelicerata</taxon>
        <taxon>Merostomata</taxon>
        <taxon>Xiphosura</taxon>
        <taxon>Limulidae</taxon>
        <taxon>Limulus</taxon>
    </lineage>
</organism>
<dbReference type="InterPro" id="IPR056977">
    <property type="entry name" value="FnI_RECK"/>
</dbReference>
<evidence type="ECO:0000313" key="2">
    <source>
        <dbReference type="Proteomes" id="UP000694941"/>
    </source>
</evidence>
<dbReference type="Gene3D" id="3.30.60.30">
    <property type="match status" value="1"/>
</dbReference>
<dbReference type="Pfam" id="PF23298">
    <property type="entry name" value="FZ_RECK"/>
    <property type="match status" value="1"/>
</dbReference>
<dbReference type="Pfam" id="PF25028">
    <property type="entry name" value="FnI_RECK"/>
    <property type="match status" value="1"/>
</dbReference>
<dbReference type="InterPro" id="IPR056978">
    <property type="entry name" value="CC4_RECK"/>
</dbReference>